<dbReference type="Proteomes" id="UP000887116">
    <property type="component" value="Unassembled WGS sequence"/>
</dbReference>
<dbReference type="AlphaFoldDB" id="A0A8X6GEE4"/>
<accession>A0A8X6GEE4</accession>
<sequence>MISLKKLRVCTNCLSEFHAVSKCNSKYLCFVCKQKHHTLLHKYATPSTNYKADLETLGPDLNSSQVVRHSESDSSSENTRDSFHTIGSNSILINTAIVYMKDSEGIRQPLRVILDCASESSFISSRSSEALGL</sequence>
<name>A0A8X6GEE4_TRICU</name>
<reference evidence="1" key="1">
    <citation type="submission" date="2020-07" db="EMBL/GenBank/DDBJ databases">
        <title>Multicomponent nature underlies the extraordinary mechanical properties of spider dragline silk.</title>
        <authorList>
            <person name="Kono N."/>
            <person name="Nakamura H."/>
            <person name="Mori M."/>
            <person name="Yoshida Y."/>
            <person name="Ohtoshi R."/>
            <person name="Malay A.D."/>
            <person name="Moran D.A.P."/>
            <person name="Tomita M."/>
            <person name="Numata K."/>
            <person name="Arakawa K."/>
        </authorList>
    </citation>
    <scope>NUCLEOTIDE SEQUENCE</scope>
</reference>
<protein>
    <submittedName>
        <fullName evidence="1">Uncharacterized protein</fullName>
    </submittedName>
</protein>
<evidence type="ECO:0000313" key="1">
    <source>
        <dbReference type="EMBL" id="GFR01454.1"/>
    </source>
</evidence>
<keyword evidence="2" id="KW-1185">Reference proteome</keyword>
<comment type="caution">
    <text evidence="1">The sequence shown here is derived from an EMBL/GenBank/DDBJ whole genome shotgun (WGS) entry which is preliminary data.</text>
</comment>
<dbReference type="EMBL" id="BMAO01005441">
    <property type="protein sequence ID" value="GFR01454.1"/>
    <property type="molecule type" value="Genomic_DNA"/>
</dbReference>
<evidence type="ECO:0000313" key="2">
    <source>
        <dbReference type="Proteomes" id="UP000887116"/>
    </source>
</evidence>
<gene>
    <name evidence="1" type="primary">AVEN_17816_1</name>
    <name evidence="1" type="ORF">TNCT_183571</name>
</gene>
<organism evidence="1 2">
    <name type="scientific">Trichonephila clavata</name>
    <name type="common">Joro spider</name>
    <name type="synonym">Nephila clavata</name>
    <dbReference type="NCBI Taxonomy" id="2740835"/>
    <lineage>
        <taxon>Eukaryota</taxon>
        <taxon>Metazoa</taxon>
        <taxon>Ecdysozoa</taxon>
        <taxon>Arthropoda</taxon>
        <taxon>Chelicerata</taxon>
        <taxon>Arachnida</taxon>
        <taxon>Araneae</taxon>
        <taxon>Araneomorphae</taxon>
        <taxon>Entelegynae</taxon>
        <taxon>Araneoidea</taxon>
        <taxon>Nephilidae</taxon>
        <taxon>Trichonephila</taxon>
    </lineage>
</organism>
<proteinExistence type="predicted"/>
<dbReference type="OrthoDB" id="8067675at2759"/>